<dbReference type="GO" id="GO:0003904">
    <property type="term" value="F:deoxyribodipyrimidine photo-lyase activity"/>
    <property type="evidence" value="ECO:0007669"/>
    <property type="project" value="TreeGrafter"/>
</dbReference>
<evidence type="ECO:0000259" key="9">
    <source>
        <dbReference type="PROSITE" id="PS51645"/>
    </source>
</evidence>
<dbReference type="InterPro" id="IPR002081">
    <property type="entry name" value="Cryptochrome/DNA_photolyase_1"/>
</dbReference>
<keyword evidence="11" id="KW-1185">Reference proteome</keyword>
<dbReference type="InterPro" id="IPR006050">
    <property type="entry name" value="DNA_photolyase_N"/>
</dbReference>
<comment type="caution">
    <text evidence="10">The sequence shown here is derived from an EMBL/GenBank/DDBJ whole genome shotgun (WGS) entry which is preliminary data.</text>
</comment>
<keyword evidence="5 8" id="KW-0157">Chromophore</keyword>
<dbReference type="AlphaFoldDB" id="A0AAV3U556"/>
<evidence type="ECO:0000256" key="7">
    <source>
        <dbReference type="PIRSR" id="PIRSR602081-2"/>
    </source>
</evidence>
<dbReference type="InterPro" id="IPR018394">
    <property type="entry name" value="DNA_photolyase_1_CS_C"/>
</dbReference>
<evidence type="ECO:0000313" key="11">
    <source>
        <dbReference type="Proteomes" id="UP001409585"/>
    </source>
</evidence>
<dbReference type="GO" id="GO:0003677">
    <property type="term" value="F:DNA binding"/>
    <property type="evidence" value="ECO:0007669"/>
    <property type="project" value="TreeGrafter"/>
</dbReference>
<dbReference type="InterPro" id="IPR005101">
    <property type="entry name" value="Cryptochr/Photolyase_FAD-bd"/>
</dbReference>
<evidence type="ECO:0000256" key="5">
    <source>
        <dbReference type="ARBA" id="ARBA00022991"/>
    </source>
</evidence>
<feature type="binding site" evidence="6">
    <location>
        <begin position="371"/>
        <end position="373"/>
    </location>
    <ligand>
        <name>FAD</name>
        <dbReference type="ChEBI" id="CHEBI:57692"/>
    </ligand>
</feature>
<evidence type="ECO:0000313" key="10">
    <source>
        <dbReference type="EMBL" id="GAA4949630.1"/>
    </source>
</evidence>
<dbReference type="RefSeq" id="WP_345424630.1">
    <property type="nucleotide sequence ID" value="NZ_AP031496.1"/>
</dbReference>
<dbReference type="SUPFAM" id="SSF52425">
    <property type="entry name" value="Cryptochrome/photolyase, N-terminal domain"/>
    <property type="match status" value="1"/>
</dbReference>
<dbReference type="InterPro" id="IPR036155">
    <property type="entry name" value="Crypto/Photolyase_N_sf"/>
</dbReference>
<dbReference type="PANTHER" id="PTHR11455:SF9">
    <property type="entry name" value="CRYPTOCHROME CIRCADIAN CLOCK 5 ISOFORM X1"/>
    <property type="match status" value="1"/>
</dbReference>
<dbReference type="Pfam" id="PF00875">
    <property type="entry name" value="DNA_photolyase"/>
    <property type="match status" value="1"/>
</dbReference>
<dbReference type="Gene3D" id="3.40.50.620">
    <property type="entry name" value="HUPs"/>
    <property type="match status" value="1"/>
</dbReference>
<dbReference type="SUPFAM" id="SSF48173">
    <property type="entry name" value="Cryptochrome/photolyase FAD-binding domain"/>
    <property type="match status" value="1"/>
</dbReference>
<reference evidence="11" key="1">
    <citation type="journal article" date="2019" name="Int. J. Syst. Evol. Microbiol.">
        <title>The Global Catalogue of Microorganisms (GCM) 10K type strain sequencing project: providing services to taxonomists for standard genome sequencing and annotation.</title>
        <authorList>
            <consortium name="The Broad Institute Genomics Platform"/>
            <consortium name="The Broad Institute Genome Sequencing Center for Infectious Disease"/>
            <person name="Wu L."/>
            <person name="Ma J."/>
        </authorList>
    </citation>
    <scope>NUCLEOTIDE SEQUENCE [LARGE SCALE GENOMIC DNA]</scope>
    <source>
        <strain evidence="11">JCM 19134</strain>
    </source>
</reference>
<feature type="site" description="Electron transfer via tryptophanyl radical" evidence="7">
    <location>
        <position position="381"/>
    </location>
</feature>
<dbReference type="PRINTS" id="PR00147">
    <property type="entry name" value="DNAPHOTLYASE"/>
</dbReference>
<feature type="domain" description="Photolyase/cryptochrome alpha/beta" evidence="9">
    <location>
        <begin position="7"/>
        <end position="139"/>
    </location>
</feature>
<feature type="binding site" evidence="6">
    <location>
        <begin position="274"/>
        <end position="281"/>
    </location>
    <ligand>
        <name>FAD</name>
        <dbReference type="ChEBI" id="CHEBI:57692"/>
    </ligand>
</feature>
<dbReference type="Gene3D" id="1.10.579.10">
    <property type="entry name" value="DNA Cyclobutane Dipyrimidine Photolyase, subunit A, domain 3"/>
    <property type="match status" value="1"/>
</dbReference>
<dbReference type="InterPro" id="IPR014729">
    <property type="entry name" value="Rossmann-like_a/b/a_fold"/>
</dbReference>
<dbReference type="GO" id="GO:0006950">
    <property type="term" value="P:response to stress"/>
    <property type="evidence" value="ECO:0007669"/>
    <property type="project" value="UniProtKB-ARBA"/>
</dbReference>
<feature type="site" description="Electron transfer via tryptophanyl radical" evidence="7">
    <location>
        <position position="306"/>
    </location>
</feature>
<comment type="cofactor">
    <cofactor evidence="1">
        <name>(6R)-5,10-methylene-5,6,7,8-tetrahydrofolate</name>
        <dbReference type="ChEBI" id="CHEBI:15636"/>
    </cofactor>
</comment>
<dbReference type="GO" id="GO:0009416">
    <property type="term" value="P:response to light stimulus"/>
    <property type="evidence" value="ECO:0007669"/>
    <property type="project" value="TreeGrafter"/>
</dbReference>
<evidence type="ECO:0000256" key="4">
    <source>
        <dbReference type="ARBA" id="ARBA00022827"/>
    </source>
</evidence>
<feature type="binding site" evidence="6">
    <location>
        <position position="271"/>
    </location>
    <ligand>
        <name>FAD</name>
        <dbReference type="ChEBI" id="CHEBI:57692"/>
    </ligand>
</feature>
<dbReference type="PROSITE" id="PS51645">
    <property type="entry name" value="PHR_CRY_ALPHA_BETA"/>
    <property type="match status" value="1"/>
</dbReference>
<evidence type="ECO:0000256" key="3">
    <source>
        <dbReference type="ARBA" id="ARBA00022630"/>
    </source>
</evidence>
<feature type="site" description="Electron transfer via tryptophanyl radical" evidence="7">
    <location>
        <position position="358"/>
    </location>
</feature>
<dbReference type="PROSITE" id="PS00394">
    <property type="entry name" value="DNA_PHOTOLYASES_1_1"/>
    <property type="match status" value="1"/>
</dbReference>
<protein>
    <submittedName>
        <fullName evidence="10">Deoxyribodipyrimidine photo-lyase</fullName>
    </submittedName>
</protein>
<dbReference type="PANTHER" id="PTHR11455">
    <property type="entry name" value="CRYPTOCHROME"/>
    <property type="match status" value="1"/>
</dbReference>
<keyword evidence="3 6" id="KW-0285">Flavoprotein</keyword>
<keyword evidence="4 6" id="KW-0274">FAD</keyword>
<evidence type="ECO:0000256" key="2">
    <source>
        <dbReference type="ARBA" id="ARBA00005862"/>
    </source>
</evidence>
<comment type="similarity">
    <text evidence="2">Belongs to the DNA photolyase class-1 family.</text>
</comment>
<dbReference type="Pfam" id="PF03441">
    <property type="entry name" value="FAD_binding_7"/>
    <property type="match status" value="1"/>
</dbReference>
<dbReference type="GO" id="GO:0071949">
    <property type="term" value="F:FAD binding"/>
    <property type="evidence" value="ECO:0007669"/>
    <property type="project" value="TreeGrafter"/>
</dbReference>
<dbReference type="EMBL" id="BAABLX010000028">
    <property type="protein sequence ID" value="GAA4949630.1"/>
    <property type="molecule type" value="Genomic_DNA"/>
</dbReference>
<gene>
    <name evidence="10" type="primary">phrB</name>
    <name evidence="10" type="ORF">GCM10025791_32340</name>
</gene>
<feature type="binding site" evidence="6">
    <location>
        <position position="225"/>
    </location>
    <ligand>
        <name>FAD</name>
        <dbReference type="ChEBI" id="CHEBI:57692"/>
    </ligand>
</feature>
<evidence type="ECO:0000256" key="6">
    <source>
        <dbReference type="PIRSR" id="PIRSR602081-1"/>
    </source>
</evidence>
<proteinExistence type="inferred from homology"/>
<comment type="cofactor">
    <cofactor evidence="6">
        <name>FAD</name>
        <dbReference type="ChEBI" id="CHEBI:57692"/>
    </cofactor>
    <text evidence="6">Binds 1 FAD per subunit.</text>
</comment>
<organism evidence="10 11">
    <name type="scientific">Halioxenophilus aromaticivorans</name>
    <dbReference type="NCBI Taxonomy" id="1306992"/>
    <lineage>
        <taxon>Bacteria</taxon>
        <taxon>Pseudomonadati</taxon>
        <taxon>Pseudomonadota</taxon>
        <taxon>Gammaproteobacteria</taxon>
        <taxon>Alteromonadales</taxon>
        <taxon>Alteromonadaceae</taxon>
        <taxon>Halioxenophilus</taxon>
    </lineage>
</organism>
<sequence>MAKLPSNAQLVWLRNDLRLNDNPALYHASTAGPVVACFAVCEKQWQEHRDAPAKLGLAQALLTAWAEDAEKLGIVLKIVHAPMFSDAPKAITALAQEIGAQGVWWNKEYPLNEMRRDKAVRQACEQADLAVHEYDGDVVLAPGTVTNGSGDMYQVFTPFSKRWRQVVTEAELSSCPRPGKQTPLKVKGDSIPGFGGEYRADLWPAQRDKIQRNLHNFCSEKLAEYSDTRDIPAHRGTSLISPYLALGALGIRHCIEQVQKDQGPDGFHGQWVTELIWREFYRHLMAAKPRLSMGKCFRPDGEKVQWAKPEYFEDWRQGKTGVPIVDAGMRQLLQTGWMHNRVRMIVAAFLSKLMLVDWHLGEQHFMAHLIDGDFASNNGGWQWSASVGADAAPYFRIFNPYRQAEKFDPNGDYVRKFVPELQSITDKKIHQPSEQQCRALGYPLPIINYKVARSTAMDVFAKAFKG</sequence>
<name>A0AAV3U556_9ALTE</name>
<dbReference type="Gene3D" id="1.25.40.80">
    <property type="match status" value="1"/>
</dbReference>
<dbReference type="GO" id="GO:0006139">
    <property type="term" value="P:nucleobase-containing compound metabolic process"/>
    <property type="evidence" value="ECO:0007669"/>
    <property type="project" value="UniProtKB-ARBA"/>
</dbReference>
<feature type="binding site" evidence="6">
    <location>
        <begin position="237"/>
        <end position="241"/>
    </location>
    <ligand>
        <name>FAD</name>
        <dbReference type="ChEBI" id="CHEBI:57692"/>
    </ligand>
</feature>
<dbReference type="Proteomes" id="UP001409585">
    <property type="component" value="Unassembled WGS sequence"/>
</dbReference>
<dbReference type="InterPro" id="IPR036134">
    <property type="entry name" value="Crypto/Photolyase_FAD-like_sf"/>
</dbReference>
<comment type="similarity">
    <text evidence="8">Belongs to the DNA photolyase family.</text>
</comment>
<evidence type="ECO:0000256" key="8">
    <source>
        <dbReference type="RuleBase" id="RU004182"/>
    </source>
</evidence>
<evidence type="ECO:0000256" key="1">
    <source>
        <dbReference type="ARBA" id="ARBA00001932"/>
    </source>
</evidence>
<accession>A0AAV3U556</accession>